<dbReference type="EMBL" id="LVVT01000002">
    <property type="protein sequence ID" value="TQS84305.1"/>
    <property type="molecule type" value="Genomic_DNA"/>
</dbReference>
<proteinExistence type="predicted"/>
<feature type="domain" description="Restriction endonuclease type IV Mrr" evidence="1">
    <location>
        <begin position="7"/>
        <end position="118"/>
    </location>
</feature>
<dbReference type="InterPro" id="IPR011335">
    <property type="entry name" value="Restrct_endonuc-II-like"/>
</dbReference>
<gene>
    <name evidence="2" type="ORF">A3207_05555</name>
</gene>
<accession>A0A8J8PGY2</accession>
<protein>
    <recommendedName>
        <fullName evidence="1">Restriction endonuclease type IV Mrr domain-containing protein</fullName>
    </recommendedName>
</protein>
<dbReference type="InterPro" id="IPR052906">
    <property type="entry name" value="Type_IV_Methyl-Rstrct_Enzyme"/>
</dbReference>
<evidence type="ECO:0000313" key="3">
    <source>
        <dbReference type="Proteomes" id="UP000752814"/>
    </source>
</evidence>
<dbReference type="GO" id="GO:0015666">
    <property type="term" value="F:restriction endodeoxyribonuclease activity"/>
    <property type="evidence" value="ECO:0007669"/>
    <property type="project" value="TreeGrafter"/>
</dbReference>
<dbReference type="SUPFAM" id="SSF52980">
    <property type="entry name" value="Restriction endonuclease-like"/>
    <property type="match status" value="1"/>
</dbReference>
<dbReference type="PANTHER" id="PTHR30015">
    <property type="entry name" value="MRR RESTRICTION SYSTEM PROTEIN"/>
    <property type="match status" value="1"/>
</dbReference>
<dbReference type="RefSeq" id="WP_400195281.1">
    <property type="nucleotide sequence ID" value="NZ_CAYAYE010000032.1"/>
</dbReference>
<sequence length="416" mass="47004">MKTVYLNTLSGGNFEVLCQDIFLQYYKVPVENMPLVNDKGRDLIIHSPDGDIFVECKHHPRNPIGRPVVQKLHSAMITENVSKGIIVTTGYFSKDAVNHVNINNLPIDLIDRDRLKEIAYGVGYSLLLSESDDKSGSMQYIPPESGEIFKDHLSSFISRTLLSYPNSISSELAIEEKKSVLVPFYKVEYDVNATFSTSVGLIHTEKCSDTLYLRQQDLSLCDSSFSQYFPASSFKSYDPVADMTCVDQSGPAPTMNELTKTAYEYIINKHTRSVSYDGRNNQSYTKTCAPSKKDILIKDVTHVYIPYSDIEFLLHDRKRKMSLAENHTSSFFVLNENFLNCEICNSKISSGMLCNDCGAVVHVSKKKSHGLKCSFCDKTVCISCSQYFKKYLFFKKPVCSACAIENKLKTKRYKIS</sequence>
<organism evidence="2 3">
    <name type="scientific">Candidatus Methanomassiliicoccus intestinalis</name>
    <dbReference type="NCBI Taxonomy" id="1406512"/>
    <lineage>
        <taxon>Archaea</taxon>
        <taxon>Methanobacteriati</taxon>
        <taxon>Thermoplasmatota</taxon>
        <taxon>Thermoplasmata</taxon>
        <taxon>Methanomassiliicoccales</taxon>
        <taxon>Methanomassiliicoccaceae</taxon>
        <taxon>Methanomassiliicoccus</taxon>
    </lineage>
</organism>
<dbReference type="GO" id="GO:0003677">
    <property type="term" value="F:DNA binding"/>
    <property type="evidence" value="ECO:0007669"/>
    <property type="project" value="InterPro"/>
</dbReference>
<dbReference type="AlphaFoldDB" id="A0A8J8PGY2"/>
<dbReference type="InterPro" id="IPR011856">
    <property type="entry name" value="tRNA_endonuc-like_dom_sf"/>
</dbReference>
<reference evidence="2" key="1">
    <citation type="submission" date="2016-03" db="EMBL/GenBank/DDBJ databases">
        <authorList>
            <person name="Borrel G."/>
            <person name="Mccann A."/>
            <person name="O'Toole P.W."/>
        </authorList>
    </citation>
    <scope>NUCLEOTIDE SEQUENCE</scope>
    <source>
        <strain evidence="2">183</strain>
    </source>
</reference>
<dbReference type="GO" id="GO:0009307">
    <property type="term" value="P:DNA restriction-modification system"/>
    <property type="evidence" value="ECO:0007669"/>
    <property type="project" value="InterPro"/>
</dbReference>
<dbReference type="Gene3D" id="3.40.1350.10">
    <property type="match status" value="1"/>
</dbReference>
<dbReference type="Proteomes" id="UP000752814">
    <property type="component" value="Unassembled WGS sequence"/>
</dbReference>
<comment type="caution">
    <text evidence="2">The sequence shown here is derived from an EMBL/GenBank/DDBJ whole genome shotgun (WGS) entry which is preliminary data.</text>
</comment>
<dbReference type="Pfam" id="PF04471">
    <property type="entry name" value="Mrr_cat"/>
    <property type="match status" value="1"/>
</dbReference>
<dbReference type="InterPro" id="IPR007560">
    <property type="entry name" value="Restrct_endonuc_IV_Mrr"/>
</dbReference>
<name>A0A8J8PGY2_9ARCH</name>
<evidence type="ECO:0000259" key="1">
    <source>
        <dbReference type="Pfam" id="PF04471"/>
    </source>
</evidence>
<dbReference type="PANTHER" id="PTHR30015:SF7">
    <property type="entry name" value="TYPE IV METHYL-DIRECTED RESTRICTION ENZYME ECOKMRR"/>
    <property type="match status" value="1"/>
</dbReference>
<evidence type="ECO:0000313" key="2">
    <source>
        <dbReference type="EMBL" id="TQS84305.1"/>
    </source>
</evidence>